<accession>A0ABM9QU54</accession>
<sequence length="144" mass="16432">MDTITEKITIHLDKNSLIIAVGKVASERIVESFDIDTNELPLQFWENISSYSYINGKFIQSDKIDMSQEASWQKNKLSAINAAIAEYQADMMIDERYSGLRVGTYSEEDYFKLLGDRKLLIEYVQQEDFPECGRPMLSSLGGIT</sequence>
<dbReference type="Proteomes" id="UP000049077">
    <property type="component" value="Unassembled WGS sequence"/>
</dbReference>
<protein>
    <submittedName>
        <fullName evidence="1">Uncharacterized protein</fullName>
    </submittedName>
</protein>
<keyword evidence="2" id="KW-1185">Reference proteome</keyword>
<comment type="caution">
    <text evidence="1">The sequence shown here is derived from an EMBL/GenBank/DDBJ whole genome shotgun (WGS) entry which is preliminary data.</text>
</comment>
<reference evidence="1 2" key="1">
    <citation type="submission" date="2014-06" db="EMBL/GenBank/DDBJ databases">
        <authorList>
            <person name="Le Roux F."/>
        </authorList>
    </citation>
    <scope>NUCLEOTIDE SEQUENCE [LARGE SCALE GENOMIC DNA]</scope>
    <source>
        <strain evidence="1 2">J5-4</strain>
    </source>
</reference>
<evidence type="ECO:0000313" key="1">
    <source>
        <dbReference type="EMBL" id="CDT33875.1"/>
    </source>
</evidence>
<evidence type="ECO:0000313" key="2">
    <source>
        <dbReference type="Proteomes" id="UP000049077"/>
    </source>
</evidence>
<dbReference type="EMBL" id="CCJX01000103">
    <property type="protein sequence ID" value="CDT33875.1"/>
    <property type="molecule type" value="Genomic_DNA"/>
</dbReference>
<proteinExistence type="predicted"/>
<name>A0ABM9QU54_9VIBR</name>
<dbReference type="RefSeq" id="WP_057620441.1">
    <property type="nucleotide sequence ID" value="NZ_CAWMQT010000103.1"/>
</dbReference>
<organism evidence="1 2">
    <name type="scientific">Vibrio crassostreae</name>
    <dbReference type="NCBI Taxonomy" id="246167"/>
    <lineage>
        <taxon>Bacteria</taxon>
        <taxon>Pseudomonadati</taxon>
        <taxon>Pseudomonadota</taxon>
        <taxon>Gammaproteobacteria</taxon>
        <taxon>Vibrionales</taxon>
        <taxon>Vibrionaceae</taxon>
        <taxon>Vibrio</taxon>
    </lineage>
</organism>
<gene>
    <name evidence="1" type="ORF">VCR4J5_200187</name>
</gene>